<name>A0AAV3QA40_LITER</name>
<dbReference type="InterPro" id="IPR035513">
    <property type="entry name" value="Invertase/methylesterase_inhib"/>
</dbReference>
<dbReference type="EMBL" id="BAABME010036176">
    <property type="protein sequence ID" value="GAA0160942.1"/>
    <property type="molecule type" value="Genomic_DNA"/>
</dbReference>
<keyword evidence="2" id="KW-1185">Reference proteome</keyword>
<comment type="caution">
    <text evidence="1">The sequence shown here is derived from an EMBL/GenBank/DDBJ whole genome shotgun (WGS) entry which is preliminary data.</text>
</comment>
<protein>
    <submittedName>
        <fullName evidence="1">Uncharacterized protein</fullName>
    </submittedName>
</protein>
<dbReference type="SUPFAM" id="SSF101148">
    <property type="entry name" value="Plant invertase/pectin methylesterase inhibitor"/>
    <property type="match status" value="1"/>
</dbReference>
<reference evidence="1 2" key="1">
    <citation type="submission" date="2024-01" db="EMBL/GenBank/DDBJ databases">
        <title>The complete chloroplast genome sequence of Lithospermum erythrorhizon: insights into the phylogenetic relationship among Boraginaceae species and the maternal lineages of purple gromwells.</title>
        <authorList>
            <person name="Okada T."/>
            <person name="Watanabe K."/>
        </authorList>
    </citation>
    <scope>NUCLEOTIDE SEQUENCE [LARGE SCALE GENOMIC DNA]</scope>
</reference>
<gene>
    <name evidence="1" type="ORF">LIER_43548</name>
</gene>
<evidence type="ECO:0000313" key="1">
    <source>
        <dbReference type="EMBL" id="GAA0160942.1"/>
    </source>
</evidence>
<organism evidence="1 2">
    <name type="scientific">Lithospermum erythrorhizon</name>
    <name type="common">Purple gromwell</name>
    <name type="synonym">Lithospermum officinale var. erythrorhizon</name>
    <dbReference type="NCBI Taxonomy" id="34254"/>
    <lineage>
        <taxon>Eukaryota</taxon>
        <taxon>Viridiplantae</taxon>
        <taxon>Streptophyta</taxon>
        <taxon>Embryophyta</taxon>
        <taxon>Tracheophyta</taxon>
        <taxon>Spermatophyta</taxon>
        <taxon>Magnoliopsida</taxon>
        <taxon>eudicotyledons</taxon>
        <taxon>Gunneridae</taxon>
        <taxon>Pentapetalae</taxon>
        <taxon>asterids</taxon>
        <taxon>lamiids</taxon>
        <taxon>Boraginales</taxon>
        <taxon>Boraginaceae</taxon>
        <taxon>Boraginoideae</taxon>
        <taxon>Lithospermeae</taxon>
        <taxon>Lithospermum</taxon>
    </lineage>
</organism>
<sequence>MLSSKNLIQKFKNQKLASPELWRRREVAGAEEITDLFTGVADMTGAFVVDLEKTGGCWSSPESRRREKSAQAFIYKLGKFKGLKSIEYAAIKDCVEEIGDDVDRLSQSVTELKNMGRASGSDLTLRLGM</sequence>
<dbReference type="Proteomes" id="UP001454036">
    <property type="component" value="Unassembled WGS sequence"/>
</dbReference>
<proteinExistence type="predicted"/>
<evidence type="ECO:0000313" key="2">
    <source>
        <dbReference type="Proteomes" id="UP001454036"/>
    </source>
</evidence>
<accession>A0AAV3QA40</accession>
<dbReference type="AlphaFoldDB" id="A0AAV3QA40"/>